<comment type="caution">
    <text evidence="1">The sequence shown here is derived from an EMBL/GenBank/DDBJ whole genome shotgun (WGS) entry which is preliminary data.</text>
</comment>
<protein>
    <submittedName>
        <fullName evidence="1">Uncharacterized protein</fullName>
    </submittedName>
</protein>
<reference evidence="1 2" key="1">
    <citation type="journal article" date="2018" name="PLoS ONE">
        <title>The draft genome of Kipferlia bialata reveals reductive genome evolution in fornicate parasites.</title>
        <authorList>
            <person name="Tanifuji G."/>
            <person name="Takabayashi S."/>
            <person name="Kume K."/>
            <person name="Takagi M."/>
            <person name="Nakayama T."/>
            <person name="Kamikawa R."/>
            <person name="Inagaki Y."/>
            <person name="Hashimoto T."/>
        </authorList>
    </citation>
    <scope>NUCLEOTIDE SEQUENCE [LARGE SCALE GENOMIC DNA]</scope>
    <source>
        <strain evidence="1">NY0173</strain>
    </source>
</reference>
<keyword evidence="2" id="KW-1185">Reference proteome</keyword>
<sequence length="26" mass="2896">METPDLKTYETDIPVIAGRAYALTAR</sequence>
<gene>
    <name evidence="1" type="ORF">KIPB_015525</name>
</gene>
<accession>A0A391NY38</accession>
<proteinExistence type="predicted"/>
<organism evidence="1 2">
    <name type="scientific">Kipferlia bialata</name>
    <dbReference type="NCBI Taxonomy" id="797122"/>
    <lineage>
        <taxon>Eukaryota</taxon>
        <taxon>Metamonada</taxon>
        <taxon>Carpediemonas-like organisms</taxon>
        <taxon>Kipferlia</taxon>
    </lineage>
</organism>
<dbReference type="Proteomes" id="UP000265618">
    <property type="component" value="Unassembled WGS sequence"/>
</dbReference>
<dbReference type="EMBL" id="BDIP01008765">
    <property type="protein sequence ID" value="GCA64836.1"/>
    <property type="molecule type" value="Genomic_DNA"/>
</dbReference>
<name>A0A391NY38_9EUKA</name>
<feature type="non-terminal residue" evidence="1">
    <location>
        <position position="26"/>
    </location>
</feature>
<dbReference type="AlphaFoldDB" id="A0A391NY38"/>
<evidence type="ECO:0000313" key="2">
    <source>
        <dbReference type="Proteomes" id="UP000265618"/>
    </source>
</evidence>
<evidence type="ECO:0000313" key="1">
    <source>
        <dbReference type="EMBL" id="GCA64836.1"/>
    </source>
</evidence>